<feature type="chain" id="PRO_5016236542" evidence="2">
    <location>
        <begin position="22"/>
        <end position="134"/>
    </location>
</feature>
<dbReference type="Proteomes" id="UP000250321">
    <property type="component" value="Unassembled WGS sequence"/>
</dbReference>
<protein>
    <submittedName>
        <fullName evidence="3">Uncharacterized protein</fullName>
    </submittedName>
</protein>
<gene>
    <name evidence="3" type="ORF">Pyn_38651</name>
</gene>
<dbReference type="OrthoDB" id="1164459at2759"/>
<dbReference type="PANTHER" id="PTHR34467">
    <property type="entry name" value="TRANSMEMBRANE PROTEIN"/>
    <property type="match status" value="1"/>
</dbReference>
<organism evidence="3 4">
    <name type="scientific">Prunus yedoensis var. nudiflora</name>
    <dbReference type="NCBI Taxonomy" id="2094558"/>
    <lineage>
        <taxon>Eukaryota</taxon>
        <taxon>Viridiplantae</taxon>
        <taxon>Streptophyta</taxon>
        <taxon>Embryophyta</taxon>
        <taxon>Tracheophyta</taxon>
        <taxon>Spermatophyta</taxon>
        <taxon>Magnoliopsida</taxon>
        <taxon>eudicotyledons</taxon>
        <taxon>Gunneridae</taxon>
        <taxon>Pentapetalae</taxon>
        <taxon>rosids</taxon>
        <taxon>fabids</taxon>
        <taxon>Rosales</taxon>
        <taxon>Rosaceae</taxon>
        <taxon>Amygdaloideae</taxon>
        <taxon>Amygdaleae</taxon>
        <taxon>Prunus</taxon>
    </lineage>
</organism>
<accession>A0A314Y9I1</accession>
<dbReference type="AlphaFoldDB" id="A0A314Y9I1"/>
<feature type="compositionally biased region" description="Basic and acidic residues" evidence="1">
    <location>
        <begin position="60"/>
        <end position="71"/>
    </location>
</feature>
<evidence type="ECO:0000256" key="1">
    <source>
        <dbReference type="SAM" id="MobiDB-lite"/>
    </source>
</evidence>
<evidence type="ECO:0000313" key="3">
    <source>
        <dbReference type="EMBL" id="PQQ01489.1"/>
    </source>
</evidence>
<sequence length="134" mass="14672">MDTNIKTCLLLLLLFLDASSGSRVKGFRHVINPANPPSEVIGDMEMRELIAAHALLDYEKPIPNPRHEKGRPGGGRADNFKDGMELTYSSGHEVNIIEMMKGRKLLLALDAMLDYQEPGANPGHEPRKGGGRGP</sequence>
<feature type="region of interest" description="Disordered" evidence="1">
    <location>
        <begin position="60"/>
        <end position="83"/>
    </location>
</feature>
<dbReference type="PANTHER" id="PTHR34467:SF3">
    <property type="entry name" value="PROTEIN, PUTATIVE-RELATED"/>
    <property type="match status" value="1"/>
</dbReference>
<proteinExistence type="predicted"/>
<evidence type="ECO:0000256" key="2">
    <source>
        <dbReference type="SAM" id="SignalP"/>
    </source>
</evidence>
<reference evidence="3 4" key="1">
    <citation type="submission" date="2018-02" db="EMBL/GenBank/DDBJ databases">
        <title>Draft genome of wild Prunus yedoensis var. nudiflora.</title>
        <authorList>
            <person name="Baek S."/>
            <person name="Kim J.-H."/>
            <person name="Choi K."/>
            <person name="Kim G.-B."/>
            <person name="Cho A."/>
            <person name="Jang H."/>
            <person name="Shin C.-H."/>
            <person name="Yu H.-J."/>
            <person name="Mun J.-H."/>
        </authorList>
    </citation>
    <scope>NUCLEOTIDE SEQUENCE [LARGE SCALE GENOMIC DNA]</scope>
    <source>
        <strain evidence="4">cv. Jeju island</strain>
        <tissue evidence="3">Leaf</tissue>
    </source>
</reference>
<evidence type="ECO:0000313" key="4">
    <source>
        <dbReference type="Proteomes" id="UP000250321"/>
    </source>
</evidence>
<dbReference type="EMBL" id="PJQY01001557">
    <property type="protein sequence ID" value="PQQ01489.1"/>
    <property type="molecule type" value="Genomic_DNA"/>
</dbReference>
<keyword evidence="2" id="KW-0732">Signal</keyword>
<feature type="signal peptide" evidence="2">
    <location>
        <begin position="1"/>
        <end position="21"/>
    </location>
</feature>
<comment type="caution">
    <text evidence="3">The sequence shown here is derived from an EMBL/GenBank/DDBJ whole genome shotgun (WGS) entry which is preliminary data.</text>
</comment>
<name>A0A314Y9I1_PRUYE</name>
<keyword evidence="4" id="KW-1185">Reference proteome</keyword>